<keyword evidence="3" id="KW-1185">Reference proteome</keyword>
<dbReference type="OrthoDB" id="9787292at2"/>
<gene>
    <name evidence="2" type="ORF">DFP90_11198</name>
</gene>
<dbReference type="InterPro" id="IPR001509">
    <property type="entry name" value="Epimerase_deHydtase"/>
</dbReference>
<dbReference type="Gene3D" id="3.40.50.720">
    <property type="entry name" value="NAD(P)-binding Rossmann-like Domain"/>
    <property type="match status" value="1"/>
</dbReference>
<dbReference type="InterPro" id="IPR051783">
    <property type="entry name" value="NAD(P)-dependent_oxidoreduct"/>
</dbReference>
<evidence type="ECO:0000313" key="3">
    <source>
        <dbReference type="Proteomes" id="UP000256845"/>
    </source>
</evidence>
<reference evidence="2 3" key="1">
    <citation type="submission" date="2018-07" db="EMBL/GenBank/DDBJ databases">
        <title>Genomic Encyclopedia of Type Strains, Phase III (KMG-III): the genomes of soil and plant-associated and newly described type strains.</title>
        <authorList>
            <person name="Whitman W."/>
        </authorList>
    </citation>
    <scope>NUCLEOTIDE SEQUENCE [LARGE SCALE GENOMIC DNA]</scope>
    <source>
        <strain evidence="2 3">CECT 8488</strain>
    </source>
</reference>
<dbReference type="Proteomes" id="UP000256845">
    <property type="component" value="Unassembled WGS sequence"/>
</dbReference>
<dbReference type="GO" id="GO:0005737">
    <property type="term" value="C:cytoplasm"/>
    <property type="evidence" value="ECO:0007669"/>
    <property type="project" value="TreeGrafter"/>
</dbReference>
<comment type="caution">
    <text evidence="2">The sequence shown here is derived from an EMBL/GenBank/DDBJ whole genome shotgun (WGS) entry which is preliminary data.</text>
</comment>
<feature type="domain" description="NAD-dependent epimerase/dehydratase" evidence="1">
    <location>
        <begin position="3"/>
        <end position="212"/>
    </location>
</feature>
<dbReference type="Pfam" id="PF01370">
    <property type="entry name" value="Epimerase"/>
    <property type="match status" value="1"/>
</dbReference>
<dbReference type="SUPFAM" id="SSF51735">
    <property type="entry name" value="NAD(P)-binding Rossmann-fold domains"/>
    <property type="match status" value="1"/>
</dbReference>
<evidence type="ECO:0000259" key="1">
    <source>
        <dbReference type="Pfam" id="PF01370"/>
    </source>
</evidence>
<dbReference type="PANTHER" id="PTHR48079:SF6">
    <property type="entry name" value="NAD(P)-BINDING DOMAIN-CONTAINING PROTEIN-RELATED"/>
    <property type="match status" value="1"/>
</dbReference>
<name>A0A3D9H8M4_9PROT</name>
<organism evidence="2 3">
    <name type="scientific">Aestuariispira insulae</name>
    <dbReference type="NCBI Taxonomy" id="1461337"/>
    <lineage>
        <taxon>Bacteria</taxon>
        <taxon>Pseudomonadati</taxon>
        <taxon>Pseudomonadota</taxon>
        <taxon>Alphaproteobacteria</taxon>
        <taxon>Rhodospirillales</taxon>
        <taxon>Kiloniellaceae</taxon>
        <taxon>Aestuariispira</taxon>
    </lineage>
</organism>
<evidence type="ECO:0000313" key="2">
    <source>
        <dbReference type="EMBL" id="RED45850.1"/>
    </source>
</evidence>
<dbReference type="EMBL" id="QRDW01000011">
    <property type="protein sequence ID" value="RED45850.1"/>
    <property type="molecule type" value="Genomic_DNA"/>
</dbReference>
<accession>A0A3D9H8M4</accession>
<proteinExistence type="predicted"/>
<dbReference type="InterPro" id="IPR036291">
    <property type="entry name" value="NAD(P)-bd_dom_sf"/>
</dbReference>
<sequence>MKIFVTGGSGYVGSAVVKELIAADHQVIGLARSERSAEKLRAFGAVPRIAGMTETDKWQDAAADADGIIHMAATFDENMAEAESTFLSGIEAVTRTHPDKRFLYTGGVWLYGTCADTPAAEGSGFKPLDEFAFMVAHRDRLFANPDLRASVVHPGLVWDEDGGMINPLLEDAKKGRALRLPATENLRWPLVHRDDLARLYRLAIEKDDNQSDYHAIAEAAVPMSEIASTISRQAGISTDPVVDRTHWSDGAHLSQHIHSEQTREALGWQPNHPGILETQFQLA</sequence>
<dbReference type="GO" id="GO:0004029">
    <property type="term" value="F:aldehyde dehydrogenase (NAD+) activity"/>
    <property type="evidence" value="ECO:0007669"/>
    <property type="project" value="TreeGrafter"/>
</dbReference>
<dbReference type="AlphaFoldDB" id="A0A3D9H8M4"/>
<protein>
    <submittedName>
        <fullName evidence="2">Nucleoside-diphosphate-sugar epimerase</fullName>
    </submittedName>
</protein>
<dbReference type="PANTHER" id="PTHR48079">
    <property type="entry name" value="PROTEIN YEEZ"/>
    <property type="match status" value="1"/>
</dbReference>
<dbReference type="RefSeq" id="WP_115938458.1">
    <property type="nucleotide sequence ID" value="NZ_QRDW01000011.1"/>
</dbReference>